<organism evidence="10">
    <name type="scientific">Lobelia chinensis</name>
    <dbReference type="NCBI Taxonomy" id="368926"/>
    <lineage>
        <taxon>Eukaryota</taxon>
        <taxon>Viridiplantae</taxon>
        <taxon>Streptophyta</taxon>
        <taxon>Embryophyta</taxon>
        <taxon>Tracheophyta</taxon>
        <taxon>Spermatophyta</taxon>
        <taxon>Magnoliopsida</taxon>
        <taxon>eudicotyledons</taxon>
        <taxon>Gunneridae</taxon>
        <taxon>Pentapetalae</taxon>
        <taxon>asterids</taxon>
        <taxon>campanulids</taxon>
        <taxon>Asterales</taxon>
        <taxon>Campanulaceae</taxon>
        <taxon>Lobelia</taxon>
    </lineage>
</organism>
<dbReference type="InterPro" id="IPR017888">
    <property type="entry name" value="CYC/TB1_R_domain"/>
</dbReference>
<feature type="compositionally biased region" description="Basic and acidic residues" evidence="7">
    <location>
        <begin position="214"/>
        <end position="226"/>
    </location>
</feature>
<dbReference type="PANTHER" id="PTHR31072:SF224">
    <property type="entry name" value="TRANSCRIPTION FACTOR TCP1"/>
    <property type="match status" value="1"/>
</dbReference>
<name>A0A346D3D6_9ASTR</name>
<keyword evidence="2" id="KW-0217">Developmental protein</keyword>
<feature type="region of interest" description="Disordered" evidence="7">
    <location>
        <begin position="211"/>
        <end position="254"/>
    </location>
</feature>
<sequence length="369" mass="41273">MFSSSNPFPQFNSSTNGHVCPSSFTHDTDEIFLHHSQDLFSNNFFQSNNFTVASPFMENASNCNTSLLMGSTKATMANEDHVKLQLKGDRDPHCDPLECVIAAKKSSTAKRDRHSKIFTAQGLRDRRVRLSIEIARKFFTLQDLLGFDKASKTLDWLFTNSKIAIEELVEMKGALSNSSTNSECELHIFSGAKRAAEQNEGAKGVLVSMQKSETSGEAKKMREHSNKPASHRLAKESREKARARARERTQEKQRTREMIEFKKQYPNHHVLSSSPGILSHSTRSSGGIGVPSSKVNAELHSSPLSGVSLANHEASWKDIAVDAIANKRQPLRPFPIYIYHQNLSVPENRSSEISYSPCIKENWDMSSDD</sequence>
<evidence type="ECO:0000256" key="7">
    <source>
        <dbReference type="SAM" id="MobiDB-lite"/>
    </source>
</evidence>
<feature type="compositionally biased region" description="Polar residues" evidence="7">
    <location>
        <begin position="270"/>
        <end position="285"/>
    </location>
</feature>
<dbReference type="InterPro" id="IPR005333">
    <property type="entry name" value="Transcription_factor_TCP"/>
</dbReference>
<keyword evidence="6" id="KW-0539">Nucleus</keyword>
<evidence type="ECO:0000256" key="3">
    <source>
        <dbReference type="ARBA" id="ARBA00023015"/>
    </source>
</evidence>
<feature type="region of interest" description="Disordered" evidence="7">
    <location>
        <begin position="270"/>
        <end position="294"/>
    </location>
</feature>
<accession>A0A346D3D6</accession>
<keyword evidence="4" id="KW-0238">DNA-binding</keyword>
<dbReference type="PANTHER" id="PTHR31072">
    <property type="entry name" value="TRANSCRIPTION FACTOR TCP4-RELATED"/>
    <property type="match status" value="1"/>
</dbReference>
<dbReference type="EMBL" id="MG593368">
    <property type="protein sequence ID" value="AXM04954.1"/>
    <property type="molecule type" value="Genomic_DNA"/>
</dbReference>
<dbReference type="GO" id="GO:0005634">
    <property type="term" value="C:nucleus"/>
    <property type="evidence" value="ECO:0007669"/>
    <property type="project" value="UniProtKB-SubCell"/>
</dbReference>
<keyword evidence="3" id="KW-0805">Transcription regulation</keyword>
<dbReference type="PROSITE" id="PS51370">
    <property type="entry name" value="R"/>
    <property type="match status" value="1"/>
</dbReference>
<feature type="domain" description="TCP" evidence="8">
    <location>
        <begin position="110"/>
        <end position="168"/>
    </location>
</feature>
<protein>
    <submittedName>
        <fullName evidence="10">Cycloidea-like protein</fullName>
    </submittedName>
</protein>
<comment type="subcellular location">
    <subcellularLocation>
        <location evidence="1">Nucleus</location>
    </subcellularLocation>
</comment>
<evidence type="ECO:0000256" key="5">
    <source>
        <dbReference type="ARBA" id="ARBA00023163"/>
    </source>
</evidence>
<dbReference type="GO" id="GO:2000032">
    <property type="term" value="P:regulation of secondary shoot formation"/>
    <property type="evidence" value="ECO:0007669"/>
    <property type="project" value="TreeGrafter"/>
</dbReference>
<feature type="domain" description="R" evidence="9">
    <location>
        <begin position="235"/>
        <end position="252"/>
    </location>
</feature>
<dbReference type="GO" id="GO:0043565">
    <property type="term" value="F:sequence-specific DNA binding"/>
    <property type="evidence" value="ECO:0007669"/>
    <property type="project" value="TreeGrafter"/>
</dbReference>
<evidence type="ECO:0000256" key="4">
    <source>
        <dbReference type="ARBA" id="ARBA00023125"/>
    </source>
</evidence>
<keyword evidence="5" id="KW-0804">Transcription</keyword>
<evidence type="ECO:0000259" key="9">
    <source>
        <dbReference type="PROSITE" id="PS51370"/>
    </source>
</evidence>
<dbReference type="PROSITE" id="PS51369">
    <property type="entry name" value="TCP"/>
    <property type="match status" value="1"/>
</dbReference>
<dbReference type="GO" id="GO:0003700">
    <property type="term" value="F:DNA-binding transcription factor activity"/>
    <property type="evidence" value="ECO:0007669"/>
    <property type="project" value="InterPro"/>
</dbReference>
<proteinExistence type="predicted"/>
<dbReference type="Pfam" id="PF03634">
    <property type="entry name" value="TCP"/>
    <property type="match status" value="1"/>
</dbReference>
<feature type="compositionally biased region" description="Basic and acidic residues" evidence="7">
    <location>
        <begin position="233"/>
        <end position="254"/>
    </location>
</feature>
<evidence type="ECO:0000313" key="10">
    <source>
        <dbReference type="EMBL" id="AXM04954.1"/>
    </source>
</evidence>
<evidence type="ECO:0000259" key="8">
    <source>
        <dbReference type="PROSITE" id="PS51369"/>
    </source>
</evidence>
<evidence type="ECO:0000256" key="6">
    <source>
        <dbReference type="ARBA" id="ARBA00023242"/>
    </source>
</evidence>
<evidence type="ECO:0000256" key="1">
    <source>
        <dbReference type="ARBA" id="ARBA00004123"/>
    </source>
</evidence>
<dbReference type="InterPro" id="IPR017887">
    <property type="entry name" value="TF_TCP_subgr"/>
</dbReference>
<evidence type="ECO:0000256" key="2">
    <source>
        <dbReference type="ARBA" id="ARBA00022473"/>
    </source>
</evidence>
<dbReference type="AlphaFoldDB" id="A0A346D3D6"/>
<reference evidence="10" key="1">
    <citation type="journal article" date="2018" name="Front. Plant Sci.">
        <title>Patterning the Asteraceae Capitulum: Duplications and Differential Expression of the Flower Symmetry CYC2-Like Genes.</title>
        <authorList>
            <person name="Chen J."/>
            <person name="Shen C.Z."/>
            <person name="Guo Y.P."/>
            <person name="Rao G.Y."/>
        </authorList>
    </citation>
    <scope>NUCLEOTIDE SEQUENCE</scope>
</reference>